<dbReference type="PIRSF" id="PIRSF000524">
    <property type="entry name" value="SPT"/>
    <property type="match status" value="1"/>
</dbReference>
<keyword evidence="3 12" id="KW-0032">Aminotransferase</keyword>
<sequence>MIASKNFLSTYIKIHVSLRGAAFSTSILNKTSMKIEKPLQLLEPMNVPPRLLMGPGPSNMRNDIQESTCKTLLGHLHPEFTKIMDDVREGIKYLFQTSNKLTFAVSGTGHAGMECALVNLLEKESKFLVIQNGLWGSRAASLAKRMGVDVKVLEVENGKSADIEEFKNVVKTYKPNVVFICHGESSTGVMHPLNGFGKICHDNNALLLVDTVASIGGAPFNSDELEIDCVYSATQKVLNAPPGLAPITFSDKAVEHIKKRKTPVASFYFDAMELGNYWGCYGEQRRYHHTGMISMVYALRAALADIVQEGIDCSVARHQKNAKILYKKLNEIGLEPFVENENLRLPCLTTVKVPENISWQQVISCMMENGIEIAGGLGATAGKIWRIGTFGQNSNQETIEKVTNQLKLCLEKQKK</sequence>
<feature type="binding site" evidence="7">
    <location>
        <position position="386"/>
    </location>
    <ligand>
        <name>substrate</name>
    </ligand>
</feature>
<dbReference type="AlphaFoldDB" id="A0A090KUT3"/>
<reference evidence="13" key="1">
    <citation type="submission" date="2014-09" db="EMBL/GenBank/DDBJ databases">
        <authorList>
            <person name="Martin A.A."/>
        </authorList>
    </citation>
    <scope>NUCLEOTIDE SEQUENCE</scope>
    <source>
        <strain evidence="13">ED321</strain>
    </source>
</reference>
<dbReference type="InterPro" id="IPR024169">
    <property type="entry name" value="SP_NH2Trfase/AEP_transaminase"/>
</dbReference>
<dbReference type="RefSeq" id="XP_024498836.1">
    <property type="nucleotide sequence ID" value="XM_024648196.1"/>
</dbReference>
<protein>
    <recommendedName>
        <fullName evidence="6">Alanine--glyoxylate aminotransferase</fullName>
        <ecNumber evidence="6">2.6.1.44</ecNumber>
    </recommendedName>
</protein>
<dbReference type="GO" id="GO:0005777">
    <property type="term" value="C:peroxisome"/>
    <property type="evidence" value="ECO:0007669"/>
    <property type="project" value="TreeGrafter"/>
</dbReference>
<dbReference type="SUPFAM" id="SSF53383">
    <property type="entry name" value="PLP-dependent transferases"/>
    <property type="match status" value="1"/>
</dbReference>
<keyword evidence="12" id="KW-0670">Pyruvate</keyword>
<evidence type="ECO:0000256" key="10">
    <source>
        <dbReference type="RuleBase" id="RU004504"/>
    </source>
</evidence>
<dbReference type="Proteomes" id="UP000035682">
    <property type="component" value="Unplaced"/>
</dbReference>
<evidence type="ECO:0000256" key="5">
    <source>
        <dbReference type="ARBA" id="ARBA00022898"/>
    </source>
</evidence>
<evidence type="ECO:0000313" key="13">
    <source>
        <dbReference type="Proteomes" id="UP000035682"/>
    </source>
</evidence>
<dbReference type="InterPro" id="IPR015422">
    <property type="entry name" value="PyrdxlP-dep_Trfase_small"/>
</dbReference>
<dbReference type="WormBase" id="SRAE_X000137100">
    <property type="protein sequence ID" value="SRP08892"/>
    <property type="gene ID" value="WBGene00266939"/>
</dbReference>
<dbReference type="PANTHER" id="PTHR21152:SF40">
    <property type="entry name" value="ALANINE--GLYOXYLATE AMINOTRANSFERASE"/>
    <property type="match status" value="1"/>
</dbReference>
<comment type="catalytic activity">
    <reaction evidence="6">
        <text>glyoxylate + L-alanine = glycine + pyruvate</text>
        <dbReference type="Rhea" id="RHEA:24248"/>
        <dbReference type="ChEBI" id="CHEBI:15361"/>
        <dbReference type="ChEBI" id="CHEBI:36655"/>
        <dbReference type="ChEBI" id="CHEBI:57305"/>
        <dbReference type="ChEBI" id="CHEBI:57972"/>
        <dbReference type="EC" id="2.6.1.44"/>
    </reaction>
</comment>
<evidence type="ECO:0000256" key="3">
    <source>
        <dbReference type="ARBA" id="ARBA00022576"/>
    </source>
</evidence>
<dbReference type="GO" id="GO:0019265">
    <property type="term" value="P:glycine biosynthetic process, by transamination of glyoxylate"/>
    <property type="evidence" value="ECO:0007669"/>
    <property type="project" value="EnsemblMetazoa"/>
</dbReference>
<comment type="cofactor">
    <cofactor evidence="1 6 8 10">
        <name>pyridoxal 5'-phosphate</name>
        <dbReference type="ChEBI" id="CHEBI:597326"/>
    </cofactor>
</comment>
<dbReference type="WBParaSite" id="SRAE_X000137100.1">
    <property type="protein sequence ID" value="SRAE_X000137100.1"/>
    <property type="gene ID" value="WBGene00266939"/>
</dbReference>
<accession>A0A090KUT3</accession>
<feature type="domain" description="Aminotransferase class V" evidence="11">
    <location>
        <begin position="74"/>
        <end position="380"/>
    </location>
</feature>
<evidence type="ECO:0000256" key="9">
    <source>
        <dbReference type="RuleBase" id="RU004075"/>
    </source>
</evidence>
<evidence type="ECO:0000313" key="15">
    <source>
        <dbReference type="WormBase" id="SRAE_X000137100"/>
    </source>
</evidence>
<keyword evidence="4 12" id="KW-0808">Transferase</keyword>
<evidence type="ECO:0000259" key="11">
    <source>
        <dbReference type="Pfam" id="PF00266"/>
    </source>
</evidence>
<keyword evidence="13" id="KW-1185">Reference proteome</keyword>
<evidence type="ECO:0000256" key="2">
    <source>
        <dbReference type="ARBA" id="ARBA00009236"/>
    </source>
</evidence>
<name>A0A090KUT3_STRRB</name>
<reference evidence="14" key="3">
    <citation type="submission" date="2020-12" db="UniProtKB">
        <authorList>
            <consortium name="WormBaseParasite"/>
        </authorList>
    </citation>
    <scope>IDENTIFICATION</scope>
</reference>
<dbReference type="Gene3D" id="3.40.640.10">
    <property type="entry name" value="Type I PLP-dependent aspartate aminotransferase-like (Major domain)"/>
    <property type="match status" value="1"/>
</dbReference>
<gene>
    <name evidence="12 14 15" type="ORF">SRAE_X000137100</name>
</gene>
<dbReference type="InterPro" id="IPR020578">
    <property type="entry name" value="Aminotrans_V_PyrdxlP_BS"/>
</dbReference>
<dbReference type="PANTHER" id="PTHR21152">
    <property type="entry name" value="AMINOTRANSFERASE CLASS V"/>
    <property type="match status" value="1"/>
</dbReference>
<dbReference type="InterPro" id="IPR000192">
    <property type="entry name" value="Aminotrans_V_dom"/>
</dbReference>
<dbReference type="OMA" id="YEWDTPA"/>
<dbReference type="GO" id="GO:0005739">
    <property type="term" value="C:mitochondrion"/>
    <property type="evidence" value="ECO:0007669"/>
    <property type="project" value="EnsemblMetazoa"/>
</dbReference>
<evidence type="ECO:0000256" key="6">
    <source>
        <dbReference type="PIRNR" id="PIRNR000524"/>
    </source>
</evidence>
<dbReference type="PROSITE" id="PS00595">
    <property type="entry name" value="AA_TRANSFER_CLASS_5"/>
    <property type="match status" value="1"/>
</dbReference>
<dbReference type="InterPro" id="IPR015421">
    <property type="entry name" value="PyrdxlP-dep_Trfase_major"/>
</dbReference>
<comment type="similarity">
    <text evidence="2 6 9">Belongs to the class-V pyridoxal-phosphate-dependent aminotransferase family.</text>
</comment>
<dbReference type="InterPro" id="IPR015424">
    <property type="entry name" value="PyrdxlP-dep_Trfase"/>
</dbReference>
<evidence type="ECO:0000256" key="8">
    <source>
        <dbReference type="PIRSR" id="PIRSR000524-50"/>
    </source>
</evidence>
<dbReference type="EMBL" id="LN609396">
    <property type="protein sequence ID" value="CEF59625.1"/>
    <property type="molecule type" value="Genomic_DNA"/>
</dbReference>
<dbReference type="CTD" id="36384433"/>
<evidence type="ECO:0000313" key="12">
    <source>
        <dbReference type="EMBL" id="CEF59625.1"/>
    </source>
</evidence>
<dbReference type="GO" id="GO:0008453">
    <property type="term" value="F:alanine-glyoxylate transaminase activity"/>
    <property type="evidence" value="ECO:0007669"/>
    <property type="project" value="UniProtKB-EC"/>
</dbReference>
<proteinExistence type="inferred from homology"/>
<feature type="modified residue" description="N6-(pyridoxal phosphate)lysine" evidence="8">
    <location>
        <position position="236"/>
    </location>
</feature>
<dbReference type="EC" id="2.6.1.44" evidence="6"/>
<dbReference type="OrthoDB" id="7403325at2759"/>
<organism evidence="12">
    <name type="scientific">Strongyloides ratti</name>
    <name type="common">Parasitic roundworm</name>
    <dbReference type="NCBI Taxonomy" id="34506"/>
    <lineage>
        <taxon>Eukaryota</taxon>
        <taxon>Metazoa</taxon>
        <taxon>Ecdysozoa</taxon>
        <taxon>Nematoda</taxon>
        <taxon>Chromadorea</taxon>
        <taxon>Rhabditida</taxon>
        <taxon>Tylenchina</taxon>
        <taxon>Panagrolaimomorpha</taxon>
        <taxon>Strongyloidoidea</taxon>
        <taxon>Strongyloididae</taxon>
        <taxon>Strongyloides</taxon>
    </lineage>
</organism>
<evidence type="ECO:0000256" key="7">
    <source>
        <dbReference type="PIRSR" id="PIRSR000524-1"/>
    </source>
</evidence>
<evidence type="ECO:0000313" key="14">
    <source>
        <dbReference type="WBParaSite" id="SRAE_X000137100.1"/>
    </source>
</evidence>
<dbReference type="Pfam" id="PF00266">
    <property type="entry name" value="Aminotran_5"/>
    <property type="match status" value="1"/>
</dbReference>
<dbReference type="Gene3D" id="3.90.1150.10">
    <property type="entry name" value="Aspartate Aminotransferase, domain 1"/>
    <property type="match status" value="1"/>
</dbReference>
<reference evidence="12" key="2">
    <citation type="submission" date="2014-09" db="EMBL/GenBank/DDBJ databases">
        <authorList>
            <person name="Aslett A.Martin."/>
        </authorList>
    </citation>
    <scope>NUCLEOTIDE SEQUENCE</scope>
    <source>
        <strain evidence="12">ED321 Heterogonic</strain>
    </source>
</reference>
<dbReference type="GeneID" id="36384433"/>
<dbReference type="FunFam" id="3.40.640.10:FF:000027">
    <property type="entry name" value="Serine--pyruvate aminotransferase, mitochondrial"/>
    <property type="match status" value="1"/>
</dbReference>
<dbReference type="GO" id="GO:0004760">
    <property type="term" value="F:L-serine-pyruvate transaminase activity"/>
    <property type="evidence" value="ECO:0007669"/>
    <property type="project" value="TreeGrafter"/>
</dbReference>
<keyword evidence="5 6" id="KW-0663">Pyridoxal phosphate</keyword>
<evidence type="ECO:0000256" key="4">
    <source>
        <dbReference type="ARBA" id="ARBA00022679"/>
    </source>
</evidence>
<evidence type="ECO:0000256" key="1">
    <source>
        <dbReference type="ARBA" id="ARBA00001933"/>
    </source>
</evidence>